<gene>
    <name evidence="3" type="ORF">UM93_07510</name>
</gene>
<dbReference type="EMBL" id="CP011005">
    <property type="protein sequence ID" value="AJT41401.1"/>
    <property type="molecule type" value="Genomic_DNA"/>
</dbReference>
<keyword evidence="1" id="KW-0472">Membrane</keyword>
<dbReference type="InterPro" id="IPR012495">
    <property type="entry name" value="TadE-like_dom"/>
</dbReference>
<dbReference type="STRING" id="1618207.UM93_07510"/>
<reference evidence="3 4" key="1">
    <citation type="journal article" date="2015" name="Genome Announc.">
        <title>Complete Genome Sequencing of Protease-Producing Novel Arthrobacter sp. Strain IHBB 11108 Using PacBio Single-Molecule Real-Time Sequencing Technology.</title>
        <authorList>
            <person name="Kiran S."/>
            <person name="Swarnkar M.K."/>
            <person name="Pal M."/>
            <person name="Thakur R."/>
            <person name="Tewari R."/>
            <person name="Singh A.K."/>
            <person name="Gulati A."/>
        </authorList>
    </citation>
    <scope>NUCLEOTIDE SEQUENCE [LARGE SCALE GENOMIC DNA]</scope>
    <source>
        <strain evidence="3 4">IHBB 11108</strain>
    </source>
</reference>
<keyword evidence="1" id="KW-1133">Transmembrane helix</keyword>
<keyword evidence="4" id="KW-1185">Reference proteome</keyword>
<dbReference type="Proteomes" id="UP000061839">
    <property type="component" value="Chromosome"/>
</dbReference>
<name>A0A0D4BZ55_9MICC</name>
<keyword evidence="1" id="KW-0812">Transmembrane</keyword>
<proteinExistence type="predicted"/>
<evidence type="ECO:0000313" key="3">
    <source>
        <dbReference type="EMBL" id="AJT41401.1"/>
    </source>
</evidence>
<dbReference type="AlphaFoldDB" id="A0A0D4BZ55"/>
<protein>
    <submittedName>
        <fullName evidence="3">Pilus assembly protein TadE</fullName>
    </submittedName>
</protein>
<evidence type="ECO:0000313" key="4">
    <source>
        <dbReference type="Proteomes" id="UP000061839"/>
    </source>
</evidence>
<dbReference type="Pfam" id="PF07811">
    <property type="entry name" value="TadE"/>
    <property type="match status" value="1"/>
</dbReference>
<dbReference type="KEGG" id="ari:UM93_07510"/>
<dbReference type="PATRIC" id="fig|1618207.4.peg.1520"/>
<evidence type="ECO:0000256" key="1">
    <source>
        <dbReference type="SAM" id="Phobius"/>
    </source>
</evidence>
<organism evidence="3 4">
    <name type="scientific">Psychromicrobium lacuslunae</name>
    <dbReference type="NCBI Taxonomy" id="1618207"/>
    <lineage>
        <taxon>Bacteria</taxon>
        <taxon>Bacillati</taxon>
        <taxon>Actinomycetota</taxon>
        <taxon>Actinomycetes</taxon>
        <taxon>Micrococcales</taxon>
        <taxon>Micrococcaceae</taxon>
        <taxon>Psychromicrobium</taxon>
    </lineage>
</organism>
<sequence length="131" mass="13696">MSESESESLRRQAGSAVVDFVLVGALLSLLFVSIAQLALVLHVRNTLIDAAVSGAQFGALADRSPEQAAERSKQLINAALNSSFSTDVSCSEQELGGLKVLQVSIRAPLPLIGFLGVQQALEVSGHAVLQP</sequence>
<evidence type="ECO:0000259" key="2">
    <source>
        <dbReference type="Pfam" id="PF07811"/>
    </source>
</evidence>
<accession>A0A0D4BZ55</accession>
<feature type="transmembrane region" description="Helical" evidence="1">
    <location>
        <begin position="20"/>
        <end position="41"/>
    </location>
</feature>
<dbReference type="OrthoDB" id="3254574at2"/>
<feature type="domain" description="TadE-like" evidence="2">
    <location>
        <begin position="14"/>
        <end position="55"/>
    </location>
</feature>
<dbReference type="RefSeq" id="WP_045074746.1">
    <property type="nucleotide sequence ID" value="NZ_CP011005.1"/>
</dbReference>
<dbReference type="HOGENOM" id="CLU_123721_2_1_11"/>